<evidence type="ECO:0000313" key="2">
    <source>
        <dbReference type="EnsemblPlants" id="PGSC0003DMT400097036"/>
    </source>
</evidence>
<accession>M1DZS0</accession>
<feature type="compositionally biased region" description="Polar residues" evidence="1">
    <location>
        <begin position="201"/>
        <end position="219"/>
    </location>
</feature>
<reference evidence="2" key="2">
    <citation type="submission" date="2015-06" db="UniProtKB">
        <authorList>
            <consortium name="EnsemblPlants"/>
        </authorList>
    </citation>
    <scope>IDENTIFICATION</scope>
    <source>
        <strain evidence="2">DM1-3 516 R44</strain>
    </source>
</reference>
<organism evidence="2 3">
    <name type="scientific">Solanum tuberosum</name>
    <name type="common">Potato</name>
    <dbReference type="NCBI Taxonomy" id="4113"/>
    <lineage>
        <taxon>Eukaryota</taxon>
        <taxon>Viridiplantae</taxon>
        <taxon>Streptophyta</taxon>
        <taxon>Embryophyta</taxon>
        <taxon>Tracheophyta</taxon>
        <taxon>Spermatophyta</taxon>
        <taxon>Magnoliopsida</taxon>
        <taxon>eudicotyledons</taxon>
        <taxon>Gunneridae</taxon>
        <taxon>Pentapetalae</taxon>
        <taxon>asterids</taxon>
        <taxon>lamiids</taxon>
        <taxon>Solanales</taxon>
        <taxon>Solanaceae</taxon>
        <taxon>Solanoideae</taxon>
        <taxon>Solaneae</taxon>
        <taxon>Solanum</taxon>
    </lineage>
</organism>
<sequence>MGRMGLSLIQYGYTLILFFGDVGLILEVGVEGRHVGKSGELGRARRTTRLFTESPLMAFKFLVFDAFGSVTFDMARPKVPGRDMSPYKRAKGITINEDAAASRAKATKLPTISGKGKGKGKTPAPALPEVRSDSDRIYATHLTTSKSEVAATEYDAETDEEYLGIDEETSFEGLTVVEEAMVDSVMQISLADIPMADPSGAGSTDGVSGTDSPTDGATA</sequence>
<dbReference type="HOGENOM" id="CLU_1263458_0_0_1"/>
<feature type="region of interest" description="Disordered" evidence="1">
    <location>
        <begin position="194"/>
        <end position="219"/>
    </location>
</feature>
<protein>
    <recommendedName>
        <fullName evidence="4">Polyprotein protein</fullName>
    </recommendedName>
</protein>
<proteinExistence type="predicted"/>
<reference evidence="3" key="1">
    <citation type="journal article" date="2011" name="Nature">
        <title>Genome sequence and analysis of the tuber crop potato.</title>
        <authorList>
            <consortium name="The Potato Genome Sequencing Consortium"/>
        </authorList>
    </citation>
    <scope>NUCLEOTIDE SEQUENCE [LARGE SCALE GENOMIC DNA]</scope>
    <source>
        <strain evidence="3">cv. DM1-3 516 R44</strain>
    </source>
</reference>
<evidence type="ECO:0000256" key="1">
    <source>
        <dbReference type="SAM" id="MobiDB-lite"/>
    </source>
</evidence>
<evidence type="ECO:0000313" key="3">
    <source>
        <dbReference type="Proteomes" id="UP000011115"/>
    </source>
</evidence>
<evidence type="ECO:0008006" key="4">
    <source>
        <dbReference type="Google" id="ProtNLM"/>
    </source>
</evidence>
<keyword evidence="3" id="KW-1185">Reference proteome</keyword>
<dbReference type="PaxDb" id="4113-PGSC0003DMT400097036"/>
<dbReference type="Gramene" id="PGSC0003DMT400097036">
    <property type="protein sequence ID" value="PGSC0003DMT400097036"/>
    <property type="gene ID" value="PGSC0003DMG400046607"/>
</dbReference>
<dbReference type="EnsemblPlants" id="PGSC0003DMT400097036">
    <property type="protein sequence ID" value="PGSC0003DMT400097036"/>
    <property type="gene ID" value="PGSC0003DMG400046607"/>
</dbReference>
<name>M1DZS0_SOLTU</name>
<dbReference type="Proteomes" id="UP000011115">
    <property type="component" value="Unassembled WGS sequence"/>
</dbReference>
<feature type="region of interest" description="Disordered" evidence="1">
    <location>
        <begin position="106"/>
        <end position="129"/>
    </location>
</feature>
<dbReference type="AlphaFoldDB" id="M1DZS0"/>
<dbReference type="InParanoid" id="M1DZS0"/>